<organism evidence="1 2">
    <name type="scientific">Oxytricha trifallax</name>
    <dbReference type="NCBI Taxonomy" id="1172189"/>
    <lineage>
        <taxon>Eukaryota</taxon>
        <taxon>Sar</taxon>
        <taxon>Alveolata</taxon>
        <taxon>Ciliophora</taxon>
        <taxon>Intramacronucleata</taxon>
        <taxon>Spirotrichea</taxon>
        <taxon>Stichotrichia</taxon>
        <taxon>Sporadotrichida</taxon>
        <taxon>Oxytrichidae</taxon>
        <taxon>Oxytrichinae</taxon>
        <taxon>Oxytricha</taxon>
    </lineage>
</organism>
<gene>
    <name evidence="1" type="ORF">OXYTRIMIC_614</name>
</gene>
<evidence type="ECO:0000313" key="1">
    <source>
        <dbReference type="EMBL" id="KEJ83126.1"/>
    </source>
</evidence>
<dbReference type="AlphaFoldDB" id="A0A073I106"/>
<sequence length="145" mass="16682">MQRDQDIVLNKHGNINSPYPLTISIEEIKEEQELNEIIKALYEVETRGTINKNSLQNTNGWSPVQFISSKLVKMKIKLKLHFNLNSFKTVAEIDQEIKDAIQNLDTSRAIELLKNATQGTKQQVFRIILSDFQIITQRKAVLFAI</sequence>
<keyword evidence="2" id="KW-1185">Reference proteome</keyword>
<name>A0A073I106_9SPIT</name>
<dbReference type="EMBL" id="ARYC01000233">
    <property type="protein sequence ID" value="KEJ83126.1"/>
    <property type="molecule type" value="Genomic_DNA"/>
</dbReference>
<accession>A0A073I106</accession>
<proteinExistence type="predicted"/>
<comment type="caution">
    <text evidence="1">The sequence shown here is derived from an EMBL/GenBank/DDBJ whole genome shotgun (WGS) entry which is preliminary data.</text>
</comment>
<reference evidence="2" key="1">
    <citation type="journal article" date="2014" name="Cell">
        <title>The Architecture of a Scrambled Genome Reveals Massive Levels of Genomic Rearrangement during Development.</title>
        <authorList>
            <person name="Chen X."/>
            <person name="Bracht J.R."/>
            <person name="Goldman A.D."/>
            <person name="Dolzhenko E."/>
            <person name="Clay D.M."/>
            <person name="Swart E.C."/>
            <person name="Perlman D.H."/>
            <person name="Doak T.G."/>
            <person name="Stuart A."/>
            <person name="Amemiya C.T."/>
            <person name="Sebra R.P."/>
            <person name="Landweber L.F."/>
        </authorList>
    </citation>
    <scope>NUCLEOTIDE SEQUENCE [LARGE SCALE GENOMIC DNA]</scope>
    <source>
        <strain evidence="2">JRB310</strain>
    </source>
</reference>
<protein>
    <submittedName>
        <fullName evidence="1">Uncharacterized protein</fullName>
    </submittedName>
</protein>
<evidence type="ECO:0000313" key="2">
    <source>
        <dbReference type="Proteomes" id="UP000053232"/>
    </source>
</evidence>
<dbReference type="Proteomes" id="UP000053232">
    <property type="component" value="Unassembled WGS sequence"/>
</dbReference>